<feature type="domain" description="GFO/IDH/MocA-like oxidoreductase" evidence="5">
    <location>
        <begin position="149"/>
        <end position="269"/>
    </location>
</feature>
<evidence type="ECO:0000313" key="6">
    <source>
        <dbReference type="EMBL" id="UYC82065.1"/>
    </source>
</evidence>
<proteinExistence type="inferred from homology"/>
<dbReference type="SUPFAM" id="SSF55347">
    <property type="entry name" value="Glyceraldehyde-3-phosphate dehydrogenase-like, C-terminal domain"/>
    <property type="match status" value="1"/>
</dbReference>
<feature type="domain" description="Gfo/Idh/MocA-like oxidoreductase N-terminal" evidence="4">
    <location>
        <begin position="22"/>
        <end position="141"/>
    </location>
</feature>
<dbReference type="Gene3D" id="3.30.360.10">
    <property type="entry name" value="Dihydrodipicolinate Reductase, domain 2"/>
    <property type="match status" value="1"/>
</dbReference>
<sequence>MTLSTPVAEASSGRAGPTRPVRLGLIGSGWIGAFHAESIARRLPGAALAAVADPVPGAAQRVAGPLGVDRTFLDAAELLAEPDIDGVVIASPAFTHTDLVVRAAEAGKAVFVEKPMALTLEDADRAIAAASSAGVPLQVGFNRRFSTDFATAGRVVRDGRVGTPQLLRSLTRDPGLANPGAVKPWTIFNETLIHDFDTLNWFNAGAKPVEVVALADALVAPDFKDGGLLDTAVVTIRYDNGAIAVAEANFSAVYGYDVRGEVFGDAGMVTAGDVRATSMRYYGADGESTDTTRLNIDLFHQAYTDELASFAEAVRTGEVVGARGEDARAALAIALACRASVERNTVVRFGEDGGVA</sequence>
<dbReference type="PANTHER" id="PTHR42840:SF3">
    <property type="entry name" value="BINDING ROSSMANN FOLD OXIDOREDUCTASE, PUTATIVE (AFU_ORTHOLOGUE AFUA_2G10240)-RELATED"/>
    <property type="match status" value="1"/>
</dbReference>
<dbReference type="PANTHER" id="PTHR42840">
    <property type="entry name" value="NAD(P)-BINDING ROSSMANN-FOLD SUPERFAMILY PROTEIN-RELATED"/>
    <property type="match status" value="1"/>
</dbReference>
<dbReference type="Pfam" id="PF01408">
    <property type="entry name" value="GFO_IDH_MocA"/>
    <property type="match status" value="1"/>
</dbReference>
<reference evidence="6" key="1">
    <citation type="submission" date="2022-09" db="EMBL/GenBank/DDBJ databases">
        <title>Taxonomy of Curtobacterium flaccumfaciens.</title>
        <authorList>
            <person name="Osdaghi E."/>
            <person name="Taghavi S.M."/>
            <person name="Hamidizade M."/>
            <person name="Abachi H."/>
            <person name="Fazliarab A."/>
            <person name="Baeyen S."/>
            <person name="Portier P."/>
            <person name="Van Vaerenbergh J."/>
            <person name="Jacques M.-A."/>
        </authorList>
    </citation>
    <scope>NUCLEOTIDE SEQUENCE</scope>
    <source>
        <strain evidence="6">AGQB46</strain>
    </source>
</reference>
<gene>
    <name evidence="6" type="ORF">OE229_06270</name>
</gene>
<accession>A0A9Q9PA64</accession>
<dbReference type="GO" id="GO:0016491">
    <property type="term" value="F:oxidoreductase activity"/>
    <property type="evidence" value="ECO:0007669"/>
    <property type="project" value="UniProtKB-KW"/>
</dbReference>
<evidence type="ECO:0000259" key="5">
    <source>
        <dbReference type="Pfam" id="PF22725"/>
    </source>
</evidence>
<protein>
    <submittedName>
        <fullName evidence="6">Gfo/Idh/MocA family oxidoreductase</fullName>
    </submittedName>
</protein>
<evidence type="ECO:0000256" key="2">
    <source>
        <dbReference type="ARBA" id="ARBA00023002"/>
    </source>
</evidence>
<dbReference type="InterPro" id="IPR055170">
    <property type="entry name" value="GFO_IDH_MocA-like_dom"/>
</dbReference>
<dbReference type="SUPFAM" id="SSF51735">
    <property type="entry name" value="NAD(P)-binding Rossmann-fold domains"/>
    <property type="match status" value="1"/>
</dbReference>
<evidence type="ECO:0000256" key="1">
    <source>
        <dbReference type="ARBA" id="ARBA00010928"/>
    </source>
</evidence>
<dbReference type="InterPro" id="IPR036291">
    <property type="entry name" value="NAD(P)-bd_dom_sf"/>
</dbReference>
<dbReference type="Proteomes" id="UP001062223">
    <property type="component" value="Chromosome"/>
</dbReference>
<keyword evidence="3" id="KW-0520">NAD</keyword>
<keyword evidence="2" id="KW-0560">Oxidoreductase</keyword>
<dbReference type="Pfam" id="PF22725">
    <property type="entry name" value="GFO_IDH_MocA_C3"/>
    <property type="match status" value="1"/>
</dbReference>
<dbReference type="RefSeq" id="WP_262137005.1">
    <property type="nucleotide sequence ID" value="NZ_CP106879.1"/>
</dbReference>
<organism evidence="6 7">
    <name type="scientific">Curtobacterium poinsettiae</name>
    <dbReference type="NCBI Taxonomy" id="159612"/>
    <lineage>
        <taxon>Bacteria</taxon>
        <taxon>Bacillati</taxon>
        <taxon>Actinomycetota</taxon>
        <taxon>Actinomycetes</taxon>
        <taxon>Micrococcales</taxon>
        <taxon>Microbacteriaceae</taxon>
        <taxon>Curtobacterium</taxon>
    </lineage>
</organism>
<dbReference type="EMBL" id="CP106879">
    <property type="protein sequence ID" value="UYC82065.1"/>
    <property type="molecule type" value="Genomic_DNA"/>
</dbReference>
<name>A0A9Q9PA64_9MICO</name>
<dbReference type="InterPro" id="IPR000683">
    <property type="entry name" value="Gfo/Idh/MocA-like_OxRdtase_N"/>
</dbReference>
<evidence type="ECO:0000313" key="7">
    <source>
        <dbReference type="Proteomes" id="UP001062223"/>
    </source>
</evidence>
<comment type="similarity">
    <text evidence="1">Belongs to the Gfo/Idh/MocA family.</text>
</comment>
<evidence type="ECO:0000259" key="4">
    <source>
        <dbReference type="Pfam" id="PF01408"/>
    </source>
</evidence>
<dbReference type="Gene3D" id="3.40.50.720">
    <property type="entry name" value="NAD(P)-binding Rossmann-like Domain"/>
    <property type="match status" value="1"/>
</dbReference>
<dbReference type="GO" id="GO:0000166">
    <property type="term" value="F:nucleotide binding"/>
    <property type="evidence" value="ECO:0007669"/>
    <property type="project" value="InterPro"/>
</dbReference>
<dbReference type="AlphaFoldDB" id="A0A9Q9PA64"/>
<evidence type="ECO:0000256" key="3">
    <source>
        <dbReference type="ARBA" id="ARBA00023027"/>
    </source>
</evidence>
<dbReference type="KEGG" id="cpoi:OE229_06270"/>